<proteinExistence type="predicted"/>
<dbReference type="KEGG" id="hxa:Halxa_0186"/>
<evidence type="ECO:0008006" key="3">
    <source>
        <dbReference type="Google" id="ProtNLM"/>
    </source>
</evidence>
<dbReference type="Proteomes" id="UP000006794">
    <property type="component" value="Plasmid pHALXA02"/>
</dbReference>
<dbReference type="GeneID" id="10799517"/>
<keyword evidence="1" id="KW-0614">Plasmid</keyword>
<dbReference type="RefSeq" id="WP_013881968.1">
    <property type="nucleotide sequence ID" value="NC_015667.1"/>
</dbReference>
<dbReference type="eggNOG" id="arCOG02113">
    <property type="taxonomic scope" value="Archaea"/>
</dbReference>
<gene>
    <name evidence="1" type="ordered locus">Halxa_0186</name>
</gene>
<dbReference type="OrthoDB" id="56850at2157"/>
<sequence>MPETESDSAAESIEQTAALEELVDENPDEVARFLERIGVVNDLLDTADLATAAMDDRMIEELAGTTTNLGAAADGLATEEVARLGEATGENAEDLADGLETLARLQRSGTLDDLAALVDLAALALNAMDDDMVTDLAATGATLGEVADTAADEDVAWTLEGLLEAVGEAGSEPAEPAGPIDVAKALRDPDVKAGLGFLLSLAKAMGRTTR</sequence>
<keyword evidence="2" id="KW-1185">Reference proteome</keyword>
<dbReference type="EMBL" id="CP002841">
    <property type="protein sequence ID" value="AEH39427.1"/>
    <property type="molecule type" value="Genomic_DNA"/>
</dbReference>
<reference evidence="2" key="1">
    <citation type="journal article" date="2012" name="Stand. Genomic Sci.">
        <title>Complete genome sequence of Halopiger xanaduensis type strain (SH-6(T)).</title>
        <authorList>
            <person name="Anderson I."/>
            <person name="Tindall B.J."/>
            <person name="Rohde M."/>
            <person name="Lucas S."/>
            <person name="Han J."/>
            <person name="Lapidus A."/>
            <person name="Cheng J.F."/>
            <person name="Goodwin L."/>
            <person name="Pitluck S."/>
            <person name="Peters L."/>
            <person name="Pati A."/>
            <person name="Mikhailova N."/>
            <person name="Pagani I."/>
            <person name="Teshima H."/>
            <person name="Han C."/>
            <person name="Tapia R."/>
            <person name="Land M."/>
            <person name="Woyke T."/>
            <person name="Klenk H.P."/>
            <person name="Kyrpides N."/>
            <person name="Ivanova N."/>
        </authorList>
    </citation>
    <scope>NUCLEOTIDE SEQUENCE [LARGE SCALE GENOMIC DNA]</scope>
    <source>
        <strain evidence="2">DSM 18323 / JCM 14033 / SH-6</strain>
        <plasmid evidence="2">Plasmid pHALXA02</plasmid>
    </source>
</reference>
<geneLocation type="plasmid" evidence="1 2">
    <name>pHALXA02</name>
</geneLocation>
<protein>
    <recommendedName>
        <fullName evidence="3">DUF1641 domain-containing protein</fullName>
    </recommendedName>
</protein>
<evidence type="ECO:0000313" key="1">
    <source>
        <dbReference type="EMBL" id="AEH39427.1"/>
    </source>
</evidence>
<dbReference type="Pfam" id="PF07849">
    <property type="entry name" value="DUF1641"/>
    <property type="match status" value="1"/>
</dbReference>
<organism evidence="1 2">
    <name type="scientific">Halopiger xanaduensis (strain DSM 18323 / JCM 14033 / SH-6)</name>
    <dbReference type="NCBI Taxonomy" id="797210"/>
    <lineage>
        <taxon>Archaea</taxon>
        <taxon>Methanobacteriati</taxon>
        <taxon>Methanobacteriota</taxon>
        <taxon>Stenosarchaea group</taxon>
        <taxon>Halobacteria</taxon>
        <taxon>Halobacteriales</taxon>
        <taxon>Natrialbaceae</taxon>
        <taxon>Halopiger</taxon>
    </lineage>
</organism>
<evidence type="ECO:0000313" key="2">
    <source>
        <dbReference type="Proteomes" id="UP000006794"/>
    </source>
</evidence>
<name>F8DEG6_HALXS</name>
<accession>F8DEG6</accession>
<dbReference type="InterPro" id="IPR012440">
    <property type="entry name" value="DUF1641"/>
</dbReference>
<dbReference type="AlphaFoldDB" id="F8DEG6"/>
<dbReference type="HOGENOM" id="CLU_1318492_0_0_2"/>